<sequence length="170" mass="19687">MEDVRERCDHLTTIWLRLDLKKALYVHCETNEGFKHYHLRNRANRVSAKSSKYIGGSATFIKTKVRLYKSLSRDATIAETFKYTHTLKENKERFADQQAAHHYESKHHRCETASKSYKKHVYGLGSFFADDLCTSTLRHSFASATSHPIDLEDGVNLREKVLELTSSLHQ</sequence>
<dbReference type="AlphaFoldDB" id="A0A445C4J4"/>
<proteinExistence type="predicted"/>
<dbReference type="EMBL" id="SDMP01000007">
    <property type="protein sequence ID" value="RYR45839.1"/>
    <property type="molecule type" value="Genomic_DNA"/>
</dbReference>
<evidence type="ECO:0000313" key="2">
    <source>
        <dbReference type="Proteomes" id="UP000289738"/>
    </source>
</evidence>
<dbReference type="Proteomes" id="UP000289738">
    <property type="component" value="Chromosome A07"/>
</dbReference>
<gene>
    <name evidence="1" type="ORF">Ahy_A07g031618</name>
</gene>
<reference evidence="1 2" key="1">
    <citation type="submission" date="2019-01" db="EMBL/GenBank/DDBJ databases">
        <title>Sequencing of cultivated peanut Arachis hypogaea provides insights into genome evolution and oil improvement.</title>
        <authorList>
            <person name="Chen X."/>
        </authorList>
    </citation>
    <scope>NUCLEOTIDE SEQUENCE [LARGE SCALE GENOMIC DNA]</scope>
    <source>
        <strain evidence="2">cv. Fuhuasheng</strain>
        <tissue evidence="1">Leaves</tissue>
    </source>
</reference>
<keyword evidence="2" id="KW-1185">Reference proteome</keyword>
<evidence type="ECO:0000313" key="1">
    <source>
        <dbReference type="EMBL" id="RYR45839.1"/>
    </source>
</evidence>
<protein>
    <submittedName>
        <fullName evidence="1">Uncharacterized protein</fullName>
    </submittedName>
</protein>
<comment type="caution">
    <text evidence="1">The sequence shown here is derived from an EMBL/GenBank/DDBJ whole genome shotgun (WGS) entry which is preliminary data.</text>
</comment>
<name>A0A445C4J4_ARAHY</name>
<accession>A0A445C4J4</accession>
<organism evidence="1 2">
    <name type="scientific">Arachis hypogaea</name>
    <name type="common">Peanut</name>
    <dbReference type="NCBI Taxonomy" id="3818"/>
    <lineage>
        <taxon>Eukaryota</taxon>
        <taxon>Viridiplantae</taxon>
        <taxon>Streptophyta</taxon>
        <taxon>Embryophyta</taxon>
        <taxon>Tracheophyta</taxon>
        <taxon>Spermatophyta</taxon>
        <taxon>Magnoliopsida</taxon>
        <taxon>eudicotyledons</taxon>
        <taxon>Gunneridae</taxon>
        <taxon>Pentapetalae</taxon>
        <taxon>rosids</taxon>
        <taxon>fabids</taxon>
        <taxon>Fabales</taxon>
        <taxon>Fabaceae</taxon>
        <taxon>Papilionoideae</taxon>
        <taxon>50 kb inversion clade</taxon>
        <taxon>dalbergioids sensu lato</taxon>
        <taxon>Dalbergieae</taxon>
        <taxon>Pterocarpus clade</taxon>
        <taxon>Arachis</taxon>
    </lineage>
</organism>